<sequence>MQALTSLLNAWRKRFQGQKQLFFAFLWVSTIPFLGSALLSAYFLRDPEYLLQITENSSPLLFFPALSLSMGFALLPTTFVAISCGFLFGWQAFPLLAAAYLLASAIGYALGLRLDTKKDQQGFLQAFPRLETLLQQRAARMGDLVFFVRISPIIPFALSNVLFATLRAGWKPSSFGIPRMLPRTLLAFTSGYLAADIYSALAGGDAAWEISLILLFLLLSGWGILRFFRGSTPQKNS</sequence>
<proteinExistence type="predicted"/>
<dbReference type="OrthoDB" id="6194207at2"/>
<dbReference type="EMBL" id="AJYA01000031">
    <property type="protein sequence ID" value="EIM75242.1"/>
    <property type="molecule type" value="Genomic_DNA"/>
</dbReference>
<feature type="transmembrane region" description="Helical" evidence="1">
    <location>
        <begin position="207"/>
        <end position="228"/>
    </location>
</feature>
<gene>
    <name evidence="3" type="ORF">A3SI_13989</name>
</gene>
<accession>I5C090</accession>
<dbReference type="AlphaFoldDB" id="I5C090"/>
<evidence type="ECO:0000313" key="3">
    <source>
        <dbReference type="EMBL" id="EIM75242.1"/>
    </source>
</evidence>
<keyword evidence="1" id="KW-0812">Transmembrane</keyword>
<dbReference type="Proteomes" id="UP000005551">
    <property type="component" value="Unassembled WGS sequence"/>
</dbReference>
<keyword evidence="1" id="KW-1133">Transmembrane helix</keyword>
<feature type="transmembrane region" description="Helical" evidence="1">
    <location>
        <begin position="144"/>
        <end position="163"/>
    </location>
</feature>
<protein>
    <recommendedName>
        <fullName evidence="2">VTT domain-containing protein</fullName>
    </recommendedName>
</protein>
<keyword evidence="4" id="KW-1185">Reference proteome</keyword>
<dbReference type="Pfam" id="PF09335">
    <property type="entry name" value="VTT_dom"/>
    <property type="match status" value="1"/>
</dbReference>
<name>I5C090_9BACT</name>
<feature type="transmembrane region" description="Helical" evidence="1">
    <location>
        <begin position="184"/>
        <end position="201"/>
    </location>
</feature>
<dbReference type="InterPro" id="IPR032816">
    <property type="entry name" value="VTT_dom"/>
</dbReference>
<feature type="transmembrane region" description="Helical" evidence="1">
    <location>
        <begin position="95"/>
        <end position="114"/>
    </location>
</feature>
<dbReference type="STRING" id="1189621.A3SI_13989"/>
<evidence type="ECO:0000259" key="2">
    <source>
        <dbReference type="Pfam" id="PF09335"/>
    </source>
</evidence>
<keyword evidence="1" id="KW-0472">Membrane</keyword>
<reference evidence="3 4" key="1">
    <citation type="submission" date="2012-05" db="EMBL/GenBank/DDBJ databases">
        <title>Genome sequence of Nitritalea halalkaliphila LW7.</title>
        <authorList>
            <person name="Jangir P.K."/>
            <person name="Singh A."/>
            <person name="Shivaji S."/>
            <person name="Sharma R."/>
        </authorList>
    </citation>
    <scope>NUCLEOTIDE SEQUENCE [LARGE SCALE GENOMIC DNA]</scope>
    <source>
        <strain evidence="3 4">LW7</strain>
    </source>
</reference>
<dbReference type="RefSeq" id="WP_009055989.1">
    <property type="nucleotide sequence ID" value="NZ_AJYA01000031.1"/>
</dbReference>
<evidence type="ECO:0000256" key="1">
    <source>
        <dbReference type="SAM" id="Phobius"/>
    </source>
</evidence>
<feature type="transmembrane region" description="Helical" evidence="1">
    <location>
        <begin position="63"/>
        <end position="88"/>
    </location>
</feature>
<comment type="caution">
    <text evidence="3">The sequence shown here is derived from an EMBL/GenBank/DDBJ whole genome shotgun (WGS) entry which is preliminary data.</text>
</comment>
<organism evidence="3 4">
    <name type="scientific">Nitritalea halalkaliphila LW7</name>
    <dbReference type="NCBI Taxonomy" id="1189621"/>
    <lineage>
        <taxon>Bacteria</taxon>
        <taxon>Pseudomonadati</taxon>
        <taxon>Bacteroidota</taxon>
        <taxon>Cytophagia</taxon>
        <taxon>Cytophagales</taxon>
        <taxon>Cyclobacteriaceae</taxon>
        <taxon>Nitritalea</taxon>
    </lineage>
</organism>
<evidence type="ECO:0000313" key="4">
    <source>
        <dbReference type="Proteomes" id="UP000005551"/>
    </source>
</evidence>
<feature type="domain" description="VTT" evidence="2">
    <location>
        <begin position="75"/>
        <end position="188"/>
    </location>
</feature>
<feature type="transmembrane region" description="Helical" evidence="1">
    <location>
        <begin position="21"/>
        <end position="43"/>
    </location>
</feature>